<dbReference type="AlphaFoldDB" id="A0A1Y2G7S1"/>
<dbReference type="PANTHER" id="PTHR11188">
    <property type="entry name" value="ARRESTIN DOMAIN CONTAINING PROTEIN"/>
    <property type="match status" value="1"/>
</dbReference>
<evidence type="ECO:0000259" key="1">
    <source>
        <dbReference type="Pfam" id="PF00339"/>
    </source>
</evidence>
<dbReference type="GeneID" id="33567923"/>
<dbReference type="EMBL" id="MCFF01000076">
    <property type="protein sequence ID" value="ORY97002.1"/>
    <property type="molecule type" value="Genomic_DNA"/>
</dbReference>
<dbReference type="OrthoDB" id="7785529at2759"/>
<accession>A0A1Y2G7S1</accession>
<organism evidence="2 3">
    <name type="scientific">Lobosporangium transversale</name>
    <dbReference type="NCBI Taxonomy" id="64571"/>
    <lineage>
        <taxon>Eukaryota</taxon>
        <taxon>Fungi</taxon>
        <taxon>Fungi incertae sedis</taxon>
        <taxon>Mucoromycota</taxon>
        <taxon>Mortierellomycotina</taxon>
        <taxon>Mortierellomycetes</taxon>
        <taxon>Mortierellales</taxon>
        <taxon>Mortierellaceae</taxon>
        <taxon>Lobosporangium</taxon>
    </lineage>
</organism>
<reference evidence="2 3" key="1">
    <citation type="submission" date="2016-07" db="EMBL/GenBank/DDBJ databases">
        <title>Pervasive Adenine N6-methylation of Active Genes in Fungi.</title>
        <authorList>
            <consortium name="DOE Joint Genome Institute"/>
            <person name="Mondo S.J."/>
            <person name="Dannebaum R.O."/>
            <person name="Kuo R.C."/>
            <person name="Labutti K."/>
            <person name="Haridas S."/>
            <person name="Kuo A."/>
            <person name="Salamov A."/>
            <person name="Ahrendt S.R."/>
            <person name="Lipzen A."/>
            <person name="Sullivan W."/>
            <person name="Andreopoulos W.B."/>
            <person name="Clum A."/>
            <person name="Lindquist E."/>
            <person name="Daum C."/>
            <person name="Ramamoorthy G.K."/>
            <person name="Gryganskyi A."/>
            <person name="Culley D."/>
            <person name="Magnuson J.K."/>
            <person name="James T.Y."/>
            <person name="O'Malley M.A."/>
            <person name="Stajich J.E."/>
            <person name="Spatafora J.W."/>
            <person name="Visel A."/>
            <person name="Grigoriev I.V."/>
        </authorList>
    </citation>
    <scope>NUCLEOTIDE SEQUENCE [LARGE SCALE GENOMIC DNA]</scope>
    <source>
        <strain evidence="2 3">NRRL 3116</strain>
    </source>
</reference>
<dbReference type="InterPro" id="IPR014756">
    <property type="entry name" value="Ig_E-set"/>
</dbReference>
<dbReference type="InterPro" id="IPR050357">
    <property type="entry name" value="Arrestin_domain-protein"/>
</dbReference>
<dbReference type="InParanoid" id="A0A1Y2G7S1"/>
<dbReference type="GO" id="GO:0031625">
    <property type="term" value="F:ubiquitin protein ligase binding"/>
    <property type="evidence" value="ECO:0007669"/>
    <property type="project" value="TreeGrafter"/>
</dbReference>
<proteinExistence type="predicted"/>
<dbReference type="GO" id="GO:0005886">
    <property type="term" value="C:plasma membrane"/>
    <property type="evidence" value="ECO:0007669"/>
    <property type="project" value="TreeGrafter"/>
</dbReference>
<sequence>MTATMKIELEGNYITLPYTSAAQVARSTLPLGADSTIINSLDSSSMVMTSPERTLSFAESIASTLPSSATSVRSSLEVEQQQTPTNATVVVPPGTTQLQGKLILTLSKPTKVSSLAICLNGSTHIAFLGSGKRSHYSRHHIRSQQFLIEPRPNSDQFTLLNKDTIIFPFSINIPNHLPSSVTTPQGGTIYRLTAVLTLAKSAGIMSFLSSGSTLTTSTVVQVYRESRSRCLLMEAGTSGIAAESGDDVDNDIDEDETDEVQPIREHGETQLQQRDPVDENDILPATVNHIWPGQLETTVTIPFTQLPSKSKPDLRLRVRVLRENLAIKSFQAALYERAIFRVQKAGAPAKSKEYIIGVRERVVSAQRCDAGWVNDVITGQVPHTFEKVVLFSIPNAVRSHNELYSSRACNASTYTSVSRLRRQRRLKEEHGIKDSEFGEVRIEIQHFIRYSVFVTGSIDAKGKTVTTPVERTVGDVPVIIHGLPAGPECDRTGLPTYLHSFSTSRVSYEEAQDYELEATGLSPALGIYHEFDGSDPAPFDGTGASGPIYGDYENDDAFMAIMGYRGSRTPPSYEESIGRPSLDASISDLQSIRISGLGINRSNNNSSSAIGLTR</sequence>
<comment type="caution">
    <text evidence="2">The sequence shown here is derived from an EMBL/GenBank/DDBJ whole genome shotgun (WGS) entry which is preliminary data.</text>
</comment>
<gene>
    <name evidence="2" type="ORF">BCR41DRAFT_364787</name>
</gene>
<dbReference type="InterPro" id="IPR011021">
    <property type="entry name" value="Arrestin-like_N"/>
</dbReference>
<protein>
    <recommendedName>
        <fullName evidence="1">Arrestin-like N-terminal domain-containing protein</fullName>
    </recommendedName>
</protein>
<dbReference type="SUPFAM" id="SSF81296">
    <property type="entry name" value="E set domains"/>
    <property type="match status" value="1"/>
</dbReference>
<dbReference type="Pfam" id="PF00339">
    <property type="entry name" value="Arrestin_N"/>
    <property type="match status" value="1"/>
</dbReference>
<evidence type="ECO:0000313" key="3">
    <source>
        <dbReference type="Proteomes" id="UP000193648"/>
    </source>
</evidence>
<keyword evidence="3" id="KW-1185">Reference proteome</keyword>
<evidence type="ECO:0000313" key="2">
    <source>
        <dbReference type="EMBL" id="ORY97002.1"/>
    </source>
</evidence>
<dbReference type="Gene3D" id="2.60.40.640">
    <property type="match status" value="1"/>
</dbReference>
<dbReference type="PANTHER" id="PTHR11188:SF17">
    <property type="entry name" value="FI21816P1"/>
    <property type="match status" value="1"/>
</dbReference>
<dbReference type="Proteomes" id="UP000193648">
    <property type="component" value="Unassembled WGS sequence"/>
</dbReference>
<dbReference type="GO" id="GO:0030674">
    <property type="term" value="F:protein-macromolecule adaptor activity"/>
    <property type="evidence" value="ECO:0007669"/>
    <property type="project" value="TreeGrafter"/>
</dbReference>
<dbReference type="GO" id="GO:0070086">
    <property type="term" value="P:ubiquitin-dependent endocytosis"/>
    <property type="evidence" value="ECO:0007669"/>
    <property type="project" value="TreeGrafter"/>
</dbReference>
<dbReference type="InterPro" id="IPR014752">
    <property type="entry name" value="Arrestin-like_C"/>
</dbReference>
<dbReference type="GO" id="GO:0005829">
    <property type="term" value="C:cytosol"/>
    <property type="evidence" value="ECO:0007669"/>
    <property type="project" value="TreeGrafter"/>
</dbReference>
<dbReference type="RefSeq" id="XP_021875564.1">
    <property type="nucleotide sequence ID" value="XM_022026080.1"/>
</dbReference>
<feature type="domain" description="Arrestin-like N-terminal" evidence="1">
    <location>
        <begin position="97"/>
        <end position="197"/>
    </location>
</feature>
<name>A0A1Y2G7S1_9FUNG</name>